<evidence type="ECO:0000313" key="1">
    <source>
        <dbReference type="EMBL" id="AGH30822.1"/>
    </source>
</evidence>
<sequence length="300" mass="33462">MEITDDQIQLVLNTRSGTKHSAGDYSTCIWRLRDPVFLPSNQYVMSISTNFIALPNDHFRITSARNTTKINIMSRPDGGNWSTDQTVTIPDGSYTVQSMINAVNNEFSKSESTLQFLKLERSQTSRMYILKCTATQTLEYAIGTAMVSGQESGGDMLGFTKMPGTGVKEEGSTYSANRPPDLHGTQTITIKASVNAQNNLDPHNLTRKRSVLAVIPAHSSDLNQPGIWDQYINKEHVMSGVCLDVIELALEDDMGLPMNPNNHWAISLEIKFKRKRDVTTEPSRNFSNLNKHALLRGSRH</sequence>
<evidence type="ECO:0000313" key="2">
    <source>
        <dbReference type="Proteomes" id="UP000202230"/>
    </source>
</evidence>
<organism evidence="1 2">
    <name type="scientific">Tetraselmis viridis virus S1</name>
    <dbReference type="NCBI Taxonomy" id="756285"/>
    <lineage>
        <taxon>Viruses</taxon>
        <taxon>Varidnaviria</taxon>
        <taxon>Bamfordvirae</taxon>
        <taxon>Preplasmiviricota</taxon>
        <taxon>Polisuviricotina</taxon>
        <taxon>Aquintoviricetes</taxon>
        <taxon>Archintovirales</taxon>
        <taxon>Phypoliviridae</taxon>
        <taxon>Tetrivirus</taxon>
        <taxon>Tetrivirus crimaeaense</taxon>
    </lineage>
</organism>
<dbReference type="EMBL" id="HQ332143">
    <property type="protein sequence ID" value="AGH30822.1"/>
    <property type="molecule type" value="Genomic_DNA"/>
</dbReference>
<name>M4QZG2_9VIRU</name>
<proteinExistence type="predicted"/>
<dbReference type="RefSeq" id="YP_007676627.1">
    <property type="nucleotide sequence ID" value="NC_020869.1"/>
</dbReference>
<reference evidence="1 2" key="1">
    <citation type="submission" date="2010-09" db="EMBL/GenBank/DDBJ databases">
        <title>The Genome Sequence of Tetraselmis viridis virus S1.</title>
        <authorList>
            <consortium name="The Broad Institute Genome Sequencing Platform"/>
            <person name="Henn M.R."/>
            <person name="Bratbak G."/>
            <person name="Levin J."/>
            <person name="Malboeuf C."/>
            <person name="Casali M."/>
            <person name="Russ C."/>
            <person name="Lennon N."/>
            <person name="Chapman S.B."/>
            <person name="Erlich R."/>
            <person name="Young S.K."/>
            <person name="Yandava C."/>
            <person name="Zeng Q."/>
            <person name="Fitzgerald M.F."/>
            <person name="Alvarado L."/>
            <person name="Anderson S."/>
            <person name="Berlin A."/>
            <person name="Chen Z."/>
            <person name="Freedman E."/>
            <person name="Gellesch M."/>
            <person name="Goldberg J."/>
            <person name="Green L."/>
            <person name="Griggs A."/>
            <person name="Gujja S."/>
            <person name="Heilman E."/>
            <person name="Heiman D."/>
            <person name="Hollinger A."/>
            <person name="Howarth C."/>
            <person name="Larson L."/>
            <person name="Mehta T."/>
            <person name="Neiman D."/>
            <person name="Pearson M."/>
            <person name="Roberts A."/>
            <person name="Ryan E."/>
            <person name="Saif S."/>
            <person name="Shea T."/>
            <person name="Shenoy N."/>
            <person name="Sisk P."/>
            <person name="Stolte C."/>
            <person name="Sykes S."/>
            <person name="White J."/>
            <person name="Haas B."/>
            <person name="Nusbaum C."/>
            <person name="Birren B."/>
        </authorList>
    </citation>
    <scope>NUCLEOTIDE SEQUENCE [LARGE SCALE GENOMIC DNA]</scope>
    <source>
        <strain evidence="1 2">S1</strain>
    </source>
</reference>
<dbReference type="KEGG" id="vg:15013271"/>
<gene>
    <name evidence="1" type="ORF">TVSG_00022</name>
</gene>
<accession>M4QZG2</accession>
<dbReference type="Proteomes" id="UP000202230">
    <property type="component" value="Segment"/>
</dbReference>
<dbReference type="GeneID" id="15013271"/>
<keyword evidence="2" id="KW-1185">Reference proteome</keyword>
<protein>
    <submittedName>
        <fullName evidence="1">Uncharacterized protein</fullName>
    </submittedName>
</protein>